<accession>A0ABP0ESY1</accession>
<feature type="chain" id="PRO_5045117363" evidence="1">
    <location>
        <begin position="32"/>
        <end position="196"/>
    </location>
</feature>
<evidence type="ECO:0000313" key="3">
    <source>
        <dbReference type="Proteomes" id="UP001314181"/>
    </source>
</evidence>
<evidence type="ECO:0000256" key="1">
    <source>
        <dbReference type="SAM" id="SignalP"/>
    </source>
</evidence>
<dbReference type="RefSeq" id="WP_338364103.1">
    <property type="nucleotide sequence ID" value="NZ_CAWVOK010000023.1"/>
</dbReference>
<proteinExistence type="predicted"/>
<dbReference type="Pfam" id="PF05494">
    <property type="entry name" value="MlaC"/>
    <property type="match status" value="1"/>
</dbReference>
<name>A0ABP0ESY1_9RICK</name>
<dbReference type="PANTHER" id="PTHR36573">
    <property type="entry name" value="INTERMEMBRANE PHOSPHOLIPID TRANSPORT SYSTEM BINDING PROTEIN MLAC"/>
    <property type="match status" value="1"/>
</dbReference>
<dbReference type="InterPro" id="IPR042245">
    <property type="entry name" value="Tgt2/MlaC_sf"/>
</dbReference>
<reference evidence="2 3" key="1">
    <citation type="submission" date="2024-01" db="EMBL/GenBank/DDBJ databases">
        <authorList>
            <person name="Kunselman E."/>
        </authorList>
    </citation>
    <scope>NUCLEOTIDE SEQUENCE [LARGE SCALE GENOMIC DNA]</scope>
    <source>
        <strain evidence="2">2 abalone samples</strain>
    </source>
</reference>
<keyword evidence="3" id="KW-1185">Reference proteome</keyword>
<feature type="signal peptide" evidence="1">
    <location>
        <begin position="1"/>
        <end position="31"/>
    </location>
</feature>
<dbReference type="Proteomes" id="UP001314181">
    <property type="component" value="Unassembled WGS sequence"/>
</dbReference>
<gene>
    <name evidence="2" type="ORF">CAXC1_300017</name>
</gene>
<sequence length="196" mass="21977">MKILYLRKQMHVMMLPTVVLICCLFFINASANEVAQTVESTVAAIKEILAKKNSEEAKKSEVLSIIDKQVDIKWLSGFILGKNNSQLNSEQHKQFIHGYKNFALNLYYSSLGYISDKELKITSTSERSNNRFSVIGFVLSKDGSKVPFEVRLHKADGMLLIYDVITSGISLALSQRNEVDSVIKNKGIDGLLDTIK</sequence>
<dbReference type="EMBL" id="CAWVOK010000023">
    <property type="protein sequence ID" value="CAK8163124.1"/>
    <property type="molecule type" value="Genomic_DNA"/>
</dbReference>
<dbReference type="InterPro" id="IPR008869">
    <property type="entry name" value="MlaC/ttg2D"/>
</dbReference>
<protein>
    <submittedName>
        <fullName evidence="2">Phospholipid transport system substrate-binding protein</fullName>
    </submittedName>
</protein>
<dbReference type="Gene3D" id="3.10.450.710">
    <property type="entry name" value="Tgt2/MlaC"/>
    <property type="match status" value="1"/>
</dbReference>
<evidence type="ECO:0000313" key="2">
    <source>
        <dbReference type="EMBL" id="CAK8163124.1"/>
    </source>
</evidence>
<comment type="caution">
    <text evidence="2">The sequence shown here is derived from an EMBL/GenBank/DDBJ whole genome shotgun (WGS) entry which is preliminary data.</text>
</comment>
<organism evidence="2 3">
    <name type="scientific">Candidatus Xenohaliotis californiensis</name>
    <dbReference type="NCBI Taxonomy" id="84677"/>
    <lineage>
        <taxon>Bacteria</taxon>
        <taxon>Pseudomonadati</taxon>
        <taxon>Pseudomonadota</taxon>
        <taxon>Alphaproteobacteria</taxon>
        <taxon>Rickettsiales</taxon>
        <taxon>Anaplasmataceae</taxon>
        <taxon>Candidatus Xenohaliotis</taxon>
    </lineage>
</organism>
<dbReference type="PANTHER" id="PTHR36573:SF1">
    <property type="entry name" value="INTERMEMBRANE PHOSPHOLIPID TRANSPORT SYSTEM BINDING PROTEIN MLAC"/>
    <property type="match status" value="1"/>
</dbReference>
<keyword evidence="1" id="KW-0732">Signal</keyword>